<gene>
    <name evidence="3" type="ORF">A3F24_03115</name>
</gene>
<evidence type="ECO:0000256" key="1">
    <source>
        <dbReference type="SAM" id="Coils"/>
    </source>
</evidence>
<evidence type="ECO:0000313" key="3">
    <source>
        <dbReference type="EMBL" id="OGY58663.1"/>
    </source>
</evidence>
<evidence type="ECO:0000313" key="4">
    <source>
        <dbReference type="Proteomes" id="UP000178515"/>
    </source>
</evidence>
<comment type="caution">
    <text evidence="3">The sequence shown here is derived from an EMBL/GenBank/DDBJ whole genome shotgun (WGS) entry which is preliminary data.</text>
</comment>
<dbReference type="Proteomes" id="UP000178515">
    <property type="component" value="Unassembled WGS sequence"/>
</dbReference>
<sequence>METYYQESSEELKPGEIKQAVKKVLESPEEVKAIVEKVKDIFKEEKEELEDEDVKLAIEDRPEDPDFPFAILIVAVLKDIIDFGLELTLVGIIFTKILSFIFLIILFLWCHNKISGKWWKKRMIGWIWKRYIAVVILELMPFFVIIPANVILILMAHHKEKKVVKLFDLLLEELNKAGVTKGM</sequence>
<name>A0A1G1Z1Z7_9BACT</name>
<dbReference type="EMBL" id="MHIX01000038">
    <property type="protein sequence ID" value="OGY58663.1"/>
    <property type="molecule type" value="Genomic_DNA"/>
</dbReference>
<feature type="transmembrane region" description="Helical" evidence="2">
    <location>
        <begin position="131"/>
        <end position="156"/>
    </location>
</feature>
<accession>A0A1G1Z1Z7</accession>
<feature type="coiled-coil region" evidence="1">
    <location>
        <begin position="32"/>
        <end position="59"/>
    </location>
</feature>
<keyword evidence="2" id="KW-0472">Membrane</keyword>
<proteinExistence type="predicted"/>
<keyword evidence="2" id="KW-1133">Transmembrane helix</keyword>
<keyword evidence="2" id="KW-0812">Transmembrane</keyword>
<dbReference type="STRING" id="1797689.A3F24_03115"/>
<protein>
    <submittedName>
        <fullName evidence="3">Uncharacterized protein</fullName>
    </submittedName>
</protein>
<dbReference type="AlphaFoldDB" id="A0A1G1Z1Z7"/>
<reference evidence="3 4" key="1">
    <citation type="journal article" date="2016" name="Nat. Commun.">
        <title>Thousands of microbial genomes shed light on interconnected biogeochemical processes in an aquifer system.</title>
        <authorList>
            <person name="Anantharaman K."/>
            <person name="Brown C.T."/>
            <person name="Hug L.A."/>
            <person name="Sharon I."/>
            <person name="Castelle C.J."/>
            <person name="Probst A.J."/>
            <person name="Thomas B.C."/>
            <person name="Singh A."/>
            <person name="Wilkins M.J."/>
            <person name="Karaoz U."/>
            <person name="Brodie E.L."/>
            <person name="Williams K.H."/>
            <person name="Hubbard S.S."/>
            <person name="Banfield J.F."/>
        </authorList>
    </citation>
    <scope>NUCLEOTIDE SEQUENCE [LARGE SCALE GENOMIC DNA]</scope>
</reference>
<organism evidence="3 4">
    <name type="scientific">Candidatus Colwellbacteria bacterium RIFCSPHIGHO2_12_FULL_44_17</name>
    <dbReference type="NCBI Taxonomy" id="1797689"/>
    <lineage>
        <taxon>Bacteria</taxon>
        <taxon>Candidatus Colwelliibacteriota</taxon>
    </lineage>
</organism>
<feature type="transmembrane region" description="Helical" evidence="2">
    <location>
        <begin position="87"/>
        <end position="110"/>
    </location>
</feature>
<evidence type="ECO:0000256" key="2">
    <source>
        <dbReference type="SAM" id="Phobius"/>
    </source>
</evidence>
<keyword evidence="1" id="KW-0175">Coiled coil</keyword>